<accession>A0A4P5PBE3</accession>
<evidence type="ECO:0008006" key="3">
    <source>
        <dbReference type="Google" id="ProtNLM"/>
    </source>
</evidence>
<evidence type="ECO:0000313" key="2">
    <source>
        <dbReference type="Proteomes" id="UP000290567"/>
    </source>
</evidence>
<dbReference type="EMBL" id="BJCC01000025">
    <property type="protein sequence ID" value="GCF95036.1"/>
    <property type="molecule type" value="Genomic_DNA"/>
</dbReference>
<keyword evidence="2" id="KW-1185">Reference proteome</keyword>
<protein>
    <recommendedName>
        <fullName evidence="3">Transcriptional regulator</fullName>
    </recommendedName>
</protein>
<gene>
    <name evidence="1" type="ORF">NRIC_29270</name>
</gene>
<dbReference type="OrthoDB" id="2735906at2"/>
<sequence>MEKWKRNYLKGILADYPHMEEYIKEYEAKLLYSRAKNDGTEEILLTISDDRRLRSLEKNYLTIKECLEHSTPEVRKIIQLLYLSPRTKTDLNLTADRVFLSTRQVTRLRNQFFEELAEKLGI</sequence>
<dbReference type="RefSeq" id="WP_146623437.1">
    <property type="nucleotide sequence ID" value="NZ_BJCC01000025.1"/>
</dbReference>
<organism evidence="1 2">
    <name type="scientific">Enterococcus florum</name>
    <dbReference type="NCBI Taxonomy" id="2480627"/>
    <lineage>
        <taxon>Bacteria</taxon>
        <taxon>Bacillati</taxon>
        <taxon>Bacillota</taxon>
        <taxon>Bacilli</taxon>
        <taxon>Lactobacillales</taxon>
        <taxon>Enterococcaceae</taxon>
        <taxon>Enterococcus</taxon>
    </lineage>
</organism>
<dbReference type="AlphaFoldDB" id="A0A4P5PBE3"/>
<name>A0A4P5PBE3_9ENTE</name>
<comment type="caution">
    <text evidence="1">The sequence shown here is derived from an EMBL/GenBank/DDBJ whole genome shotgun (WGS) entry which is preliminary data.</text>
</comment>
<evidence type="ECO:0000313" key="1">
    <source>
        <dbReference type="EMBL" id="GCF95036.1"/>
    </source>
</evidence>
<reference evidence="2" key="1">
    <citation type="submission" date="2019-02" db="EMBL/GenBank/DDBJ databases">
        <title>Draft genome sequence of Enterococcus sp. Gos25-1.</title>
        <authorList>
            <person name="Tanaka N."/>
            <person name="Shiwa Y."/>
            <person name="Fujita N."/>
        </authorList>
    </citation>
    <scope>NUCLEOTIDE SEQUENCE [LARGE SCALE GENOMIC DNA]</scope>
    <source>
        <strain evidence="2">Gos25-1</strain>
    </source>
</reference>
<proteinExistence type="predicted"/>
<dbReference type="NCBIfam" id="TIGR01636">
    <property type="entry name" value="phage_rinA"/>
    <property type="match status" value="1"/>
</dbReference>
<dbReference type="InterPro" id="IPR006523">
    <property type="entry name" value="RinA"/>
</dbReference>
<dbReference type="Proteomes" id="UP000290567">
    <property type="component" value="Unassembled WGS sequence"/>
</dbReference>